<dbReference type="RefSeq" id="WP_008854808.1">
    <property type="nucleotide sequence ID" value="NZ_JOPB01000008.1"/>
</dbReference>
<organism evidence="7 8">
    <name type="scientific">Commensalibacter intestini</name>
    <dbReference type="NCBI Taxonomy" id="479936"/>
    <lineage>
        <taxon>Bacteria</taxon>
        <taxon>Pseudomonadati</taxon>
        <taxon>Pseudomonadota</taxon>
        <taxon>Alphaproteobacteria</taxon>
        <taxon>Acetobacterales</taxon>
        <taxon>Acetobacteraceae</taxon>
    </lineage>
</organism>
<dbReference type="GO" id="GO:0051287">
    <property type="term" value="F:NAD binding"/>
    <property type="evidence" value="ECO:0007669"/>
    <property type="project" value="UniProtKB-UniRule"/>
</dbReference>
<sequence>MFKLDGKVALVTGASGGIGQAIAQALIAQGAKVVLSGTRENVLKEVQTQLGGEEKAKIQVANLTDPESVSALIPNAEKLFDAPIDILVNNAGLTRDTLALRMKDSDWQTVLDVDLSVPFRLSQVAIKGMIRRRYGRIINIASIVGITGNPGQANYCAAKAGLIGMSKSLAQEIASRGITVNVVAPGFIETAMTDELSEAQREKLLEKIPCTRMGKVEDIAAAVIYLASDEAQWVTGSTLHVNGGMAMI</sequence>
<feature type="binding site" evidence="4">
    <location>
        <position position="188"/>
    </location>
    <ligand>
        <name>NADP(+)</name>
        <dbReference type="ChEBI" id="CHEBI:58349"/>
    </ligand>
</feature>
<accession>A0A251ZTY0</accession>
<evidence type="ECO:0000256" key="5">
    <source>
        <dbReference type="RuleBase" id="RU366074"/>
    </source>
</evidence>
<dbReference type="InterPro" id="IPR057326">
    <property type="entry name" value="KR_dom"/>
</dbReference>
<feature type="binding site" evidence="4">
    <location>
        <position position="38"/>
    </location>
    <ligand>
        <name>NADP(+)</name>
        <dbReference type="ChEBI" id="CHEBI:58349"/>
    </ligand>
</feature>
<keyword evidence="4 5" id="KW-0521">NADP</keyword>
<dbReference type="InterPro" id="IPR020904">
    <property type="entry name" value="Sc_DH/Rdtase_CS"/>
</dbReference>
<dbReference type="GO" id="GO:0004316">
    <property type="term" value="F:3-oxoacyl-[acyl-carrier-protein] reductase (NADPH) activity"/>
    <property type="evidence" value="ECO:0007669"/>
    <property type="project" value="UniProtKB-UniRule"/>
</dbReference>
<dbReference type="SMART" id="SM00822">
    <property type="entry name" value="PKS_KR"/>
    <property type="match status" value="1"/>
</dbReference>
<dbReference type="Pfam" id="PF13561">
    <property type="entry name" value="adh_short_C2"/>
    <property type="match status" value="1"/>
</dbReference>
<dbReference type="NCBIfam" id="NF005559">
    <property type="entry name" value="PRK07231.1"/>
    <property type="match status" value="1"/>
</dbReference>
<evidence type="ECO:0000313" key="8">
    <source>
        <dbReference type="Proteomes" id="UP000194946"/>
    </source>
</evidence>
<dbReference type="Proteomes" id="UP000194946">
    <property type="component" value="Unassembled WGS sequence"/>
</dbReference>
<dbReference type="PRINTS" id="PR00080">
    <property type="entry name" value="SDRFAMILY"/>
</dbReference>
<dbReference type="GO" id="GO:0006633">
    <property type="term" value="P:fatty acid biosynthetic process"/>
    <property type="evidence" value="ECO:0007669"/>
    <property type="project" value="UniProtKB-UniPathway"/>
</dbReference>
<evidence type="ECO:0000256" key="2">
    <source>
        <dbReference type="ARBA" id="ARBA00023002"/>
    </source>
</evidence>
<keyword evidence="2 5" id="KW-0560">Oxidoreductase</keyword>
<dbReference type="EMBL" id="JOPB01000008">
    <property type="protein sequence ID" value="OUI78111.1"/>
    <property type="molecule type" value="Genomic_DNA"/>
</dbReference>
<gene>
    <name evidence="7" type="ORF">HK18_11295</name>
</gene>
<keyword evidence="8" id="KW-1185">Reference proteome</keyword>
<evidence type="ECO:0000256" key="4">
    <source>
        <dbReference type="PIRSR" id="PIRSR611284-2"/>
    </source>
</evidence>
<dbReference type="InterPro" id="IPR050259">
    <property type="entry name" value="SDR"/>
</dbReference>
<keyword evidence="5" id="KW-0275">Fatty acid biosynthesis</keyword>
<dbReference type="EC" id="1.1.1.100" evidence="5"/>
<evidence type="ECO:0000256" key="1">
    <source>
        <dbReference type="ARBA" id="ARBA00006484"/>
    </source>
</evidence>
<dbReference type="CDD" id="cd05333">
    <property type="entry name" value="BKR_SDR_c"/>
    <property type="match status" value="1"/>
</dbReference>
<comment type="caution">
    <text evidence="7">The sequence shown here is derived from an EMBL/GenBank/DDBJ whole genome shotgun (WGS) entry which is preliminary data.</text>
</comment>
<dbReference type="FunFam" id="3.40.50.720:FF:000173">
    <property type="entry name" value="3-oxoacyl-[acyl-carrier protein] reductase"/>
    <property type="match status" value="1"/>
</dbReference>
<reference evidence="8" key="1">
    <citation type="submission" date="2014-06" db="EMBL/GenBank/DDBJ databases">
        <authorList>
            <person name="Winans N.J."/>
            <person name="Newell P.D."/>
            <person name="Douglas A.E."/>
        </authorList>
    </citation>
    <scope>NUCLEOTIDE SEQUENCE [LARGE SCALE GENOMIC DNA]</scope>
    <source>
        <strain evidence="8">DmL_052</strain>
    </source>
</reference>
<dbReference type="InterPro" id="IPR011284">
    <property type="entry name" value="3oxo_ACP_reduc"/>
</dbReference>
<dbReference type="PRINTS" id="PR00081">
    <property type="entry name" value="GDHRDH"/>
</dbReference>
<feature type="binding site" evidence="4">
    <location>
        <position position="90"/>
    </location>
    <ligand>
        <name>NADP(+)</name>
        <dbReference type="ChEBI" id="CHEBI:58349"/>
    </ligand>
</feature>
<comment type="catalytic activity">
    <reaction evidence="5">
        <text>a (3R)-hydroxyacyl-[ACP] + NADP(+) = a 3-oxoacyl-[ACP] + NADPH + H(+)</text>
        <dbReference type="Rhea" id="RHEA:17397"/>
        <dbReference type="Rhea" id="RHEA-COMP:9916"/>
        <dbReference type="Rhea" id="RHEA-COMP:9945"/>
        <dbReference type="ChEBI" id="CHEBI:15378"/>
        <dbReference type="ChEBI" id="CHEBI:57783"/>
        <dbReference type="ChEBI" id="CHEBI:58349"/>
        <dbReference type="ChEBI" id="CHEBI:78776"/>
        <dbReference type="ChEBI" id="CHEBI:78827"/>
        <dbReference type="EC" id="1.1.1.100"/>
    </reaction>
</comment>
<feature type="active site" description="Proton acceptor" evidence="3">
    <location>
        <position position="155"/>
    </location>
</feature>
<evidence type="ECO:0000256" key="3">
    <source>
        <dbReference type="PIRSR" id="PIRSR611284-1"/>
    </source>
</evidence>
<dbReference type="UniPathway" id="UPA00094"/>
<comment type="function">
    <text evidence="5">Catalyzes the NADPH-dependent reduction of beta-ketoacyl-ACP substrates to beta-hydroxyacyl-ACP products, the first reductive step in the elongation cycle of fatty acid biosynthesis.</text>
</comment>
<evidence type="ECO:0000313" key="7">
    <source>
        <dbReference type="EMBL" id="OUI78111.1"/>
    </source>
</evidence>
<dbReference type="NCBIfam" id="TIGR01830">
    <property type="entry name" value="3oxo_ACP_reduc"/>
    <property type="match status" value="1"/>
</dbReference>
<dbReference type="NCBIfam" id="NF009466">
    <property type="entry name" value="PRK12826.1-2"/>
    <property type="match status" value="1"/>
</dbReference>
<comment type="subunit">
    <text evidence="5">Homotetramer.</text>
</comment>
<evidence type="ECO:0000259" key="6">
    <source>
        <dbReference type="SMART" id="SM00822"/>
    </source>
</evidence>
<comment type="similarity">
    <text evidence="1 5">Belongs to the short-chain dehydrogenases/reductases (SDR) family.</text>
</comment>
<keyword evidence="5" id="KW-0276">Fatty acid metabolism</keyword>
<dbReference type="SUPFAM" id="SSF51735">
    <property type="entry name" value="NAD(P)-binding Rossmann-fold domains"/>
    <property type="match status" value="1"/>
</dbReference>
<name>A0A251ZTY0_9PROT</name>
<dbReference type="PROSITE" id="PS00061">
    <property type="entry name" value="ADH_SHORT"/>
    <property type="match status" value="1"/>
</dbReference>
<proteinExistence type="inferred from homology"/>
<keyword evidence="5" id="KW-0443">Lipid metabolism</keyword>
<dbReference type="PANTHER" id="PTHR42879:SF2">
    <property type="entry name" value="3-OXOACYL-[ACYL-CARRIER-PROTEIN] REDUCTASE FABG"/>
    <property type="match status" value="1"/>
</dbReference>
<dbReference type="InterPro" id="IPR036291">
    <property type="entry name" value="NAD(P)-bd_dom_sf"/>
</dbReference>
<feature type="binding site" evidence="4">
    <location>
        <begin position="155"/>
        <end position="159"/>
    </location>
    <ligand>
        <name>NADP(+)</name>
        <dbReference type="ChEBI" id="CHEBI:58349"/>
    </ligand>
</feature>
<dbReference type="Gene3D" id="3.40.50.720">
    <property type="entry name" value="NAD(P)-binding Rossmann-like Domain"/>
    <property type="match status" value="1"/>
</dbReference>
<dbReference type="AlphaFoldDB" id="A0A251ZTY0"/>
<feature type="domain" description="Ketoreductase" evidence="6">
    <location>
        <begin position="7"/>
        <end position="191"/>
    </location>
</feature>
<keyword evidence="5" id="KW-0444">Lipid biosynthesis</keyword>
<dbReference type="InterPro" id="IPR002347">
    <property type="entry name" value="SDR_fam"/>
</dbReference>
<dbReference type="PANTHER" id="PTHR42879">
    <property type="entry name" value="3-OXOACYL-(ACYL-CARRIER-PROTEIN) REDUCTASE"/>
    <property type="match status" value="1"/>
</dbReference>
<comment type="pathway">
    <text evidence="5">Lipid metabolism; fatty acid biosynthesis.</text>
</comment>
<protein>
    <recommendedName>
        <fullName evidence="5">3-oxoacyl-[acyl-carrier-protein] reductase</fullName>
        <ecNumber evidence="5">1.1.1.100</ecNumber>
    </recommendedName>
</protein>